<dbReference type="STRING" id="1111077.M1W3S0"/>
<dbReference type="OrthoDB" id="507128at2759"/>
<dbReference type="eggNOG" id="ENOG502S0Y3">
    <property type="taxonomic scope" value="Eukaryota"/>
</dbReference>
<dbReference type="EMBL" id="CAGA01000010">
    <property type="protein sequence ID" value="CCE28745.1"/>
    <property type="molecule type" value="Genomic_DNA"/>
</dbReference>
<proteinExistence type="predicted"/>
<dbReference type="Proteomes" id="UP000016801">
    <property type="component" value="Unassembled WGS sequence"/>
</dbReference>
<dbReference type="InterPro" id="IPR054539">
    <property type="entry name" value="Beta-prop_PDH"/>
</dbReference>
<dbReference type="SUPFAM" id="SSF50952">
    <property type="entry name" value="Soluble quinoprotein glucose dehydrogenase"/>
    <property type="match status" value="1"/>
</dbReference>
<dbReference type="Gene3D" id="2.120.10.30">
    <property type="entry name" value="TolB, C-terminal domain"/>
    <property type="match status" value="1"/>
</dbReference>
<comment type="caution">
    <text evidence="2">The sequence shown here is derived from an EMBL/GenBank/DDBJ whole genome shotgun (WGS) entry which is preliminary data.</text>
</comment>
<dbReference type="AlphaFoldDB" id="M1W3S0"/>
<sequence>MLLWELALGDAIEKEMAPLRYLGAALALYAGVAIAAHCEGLKPKSNPQVAPGVQFKLLANDLQRPRGIVFDPKGNLLVVEGGGKGIRRIVLDDGKGLDTCIASSKQLVTESSLNHGIQLSADGKSLFSSSVNDVYAYSYDASKGTVGPAKRIITGMKQSDHVTRTLLIPRHNPNLLLVSRGSNANIDTGTAEVGSARSQIRIFDIEKLLKSSSAVQYSDGRVLGWGLRNSVGVAEDPTTGYIWSVENSIDEMKRKGVDVHNSNPGEELNFHGRPNDTTSKVYGKSYGYPACVAIFDASAIKGYPGGAKTGLQMAGDHMPASYTDEWCKTNTQAPYITFGSHLAPLDIKFTPNGQSALISFHGSWNRKPANGYRLSRVAYSKGFPSADRQSQSAEQQLMWNKDNALCPGKCFRPVGLVFDHTAERLFMTSDTSGELYVITGTGARE</sequence>
<evidence type="ECO:0000313" key="2">
    <source>
        <dbReference type="EMBL" id="CCE28745.1"/>
    </source>
</evidence>
<name>M1W3S0_CLAP2</name>
<evidence type="ECO:0000259" key="1">
    <source>
        <dbReference type="Pfam" id="PF22807"/>
    </source>
</evidence>
<dbReference type="InterPro" id="IPR011041">
    <property type="entry name" value="Quinoprot_gluc/sorb_DH_b-prop"/>
</dbReference>
<organism evidence="2 3">
    <name type="scientific">Claviceps purpurea (strain 20.1)</name>
    <name type="common">Ergot fungus</name>
    <name type="synonym">Sphacelia segetum</name>
    <dbReference type="NCBI Taxonomy" id="1111077"/>
    <lineage>
        <taxon>Eukaryota</taxon>
        <taxon>Fungi</taxon>
        <taxon>Dikarya</taxon>
        <taxon>Ascomycota</taxon>
        <taxon>Pezizomycotina</taxon>
        <taxon>Sordariomycetes</taxon>
        <taxon>Hypocreomycetidae</taxon>
        <taxon>Hypocreales</taxon>
        <taxon>Clavicipitaceae</taxon>
        <taxon>Claviceps</taxon>
    </lineage>
</organism>
<dbReference type="InterPro" id="IPR011042">
    <property type="entry name" value="6-blade_b-propeller_TolB-like"/>
</dbReference>
<keyword evidence="3" id="KW-1185">Reference proteome</keyword>
<dbReference type="VEuPathDB" id="FungiDB:CPUR_02433"/>
<dbReference type="Pfam" id="PF22807">
    <property type="entry name" value="TrAA12"/>
    <property type="match status" value="1"/>
</dbReference>
<reference evidence="2 3" key="1">
    <citation type="journal article" date="2013" name="PLoS Genet.">
        <title>Plant-symbiotic fungi as chemical engineers: Multi-genome analysis of the Clavicipitaceae reveals dynamics of alkaloid loci.</title>
        <authorList>
            <person name="Schardl C.L."/>
            <person name="Young C.A."/>
            <person name="Hesse U."/>
            <person name="Amyotte S.G."/>
            <person name="Andreeva K."/>
            <person name="Calie P.J."/>
            <person name="Fleetwood D.J."/>
            <person name="Haws D.C."/>
            <person name="Moore N."/>
            <person name="Oeser B."/>
            <person name="Panaccione D.G."/>
            <person name="Schweri K.K."/>
            <person name="Voisey C.R."/>
            <person name="Farman M.L."/>
            <person name="Jaromczyk J.W."/>
            <person name="Roe B.A."/>
            <person name="O'Sullivan D.M."/>
            <person name="Scott B."/>
            <person name="Tudzynski P."/>
            <person name="An Z."/>
            <person name="Arnaoudova E.G."/>
            <person name="Bullock C.T."/>
            <person name="Charlton N.D."/>
            <person name="Chen L."/>
            <person name="Cox M."/>
            <person name="Dinkins R.D."/>
            <person name="Florea S."/>
            <person name="Glenn A.E."/>
            <person name="Gordon A."/>
            <person name="Gueldener U."/>
            <person name="Harris D.R."/>
            <person name="Hollin W."/>
            <person name="Jaromczyk J."/>
            <person name="Johnson R.D."/>
            <person name="Khan A.K."/>
            <person name="Leistner E."/>
            <person name="Leuchtmann A."/>
            <person name="Li C."/>
            <person name="Liu J."/>
            <person name="Liu J."/>
            <person name="Liu M."/>
            <person name="Mace W."/>
            <person name="Machado C."/>
            <person name="Nagabhyru P."/>
            <person name="Pan J."/>
            <person name="Schmid J."/>
            <person name="Sugawara K."/>
            <person name="Steiner U."/>
            <person name="Takach J.E."/>
            <person name="Tanaka E."/>
            <person name="Webb J.S."/>
            <person name="Wilson E.V."/>
            <person name="Wiseman J.L."/>
            <person name="Yoshida R."/>
            <person name="Zeng Z."/>
        </authorList>
    </citation>
    <scope>NUCLEOTIDE SEQUENCE [LARGE SCALE GENOMIC DNA]</scope>
    <source>
        <strain evidence="2 3">20.1</strain>
    </source>
</reference>
<protein>
    <submittedName>
        <fullName evidence="2">Related to L-sorbosone dehydrogenase</fullName>
    </submittedName>
</protein>
<gene>
    <name evidence="2" type="ORF">CPUR_02433</name>
</gene>
<accession>M1W3S0</accession>
<evidence type="ECO:0000313" key="3">
    <source>
        <dbReference type="Proteomes" id="UP000016801"/>
    </source>
</evidence>
<dbReference type="HOGENOM" id="CLU_039534_1_1_1"/>
<feature type="domain" description="Pyrroloquinoline quinone-dependent pyranose dehydrogenase beta-propeller" evidence="1">
    <location>
        <begin position="47"/>
        <end position="440"/>
    </location>
</feature>